<proteinExistence type="predicted"/>
<evidence type="ECO:0008006" key="3">
    <source>
        <dbReference type="Google" id="ProtNLM"/>
    </source>
</evidence>
<sequence>MHANYWLFGSNAGMYFPMGENPGVSTSNNMNTEKASMTHADAKGNLVLYSNGSRVWNANGNVVPGAENLIRAFDPSYPGLIVPIPEREDEFYIFSVDDFTGNNNPGTVSFPIFYSLIDLKGNAGEGQKIGETKMLLENSSYGLTTVKHCNNIDYWLILHSGEGNTFYSYLISKDGIQTDEPIESQLGIVFSGSSLGLPQEIIASQDGKKIAVTKPAHPEDGFLEVFSFDNRTGKVTSSLTSYNALKKIKGAAFSPNGALIYVSLYVNQRSQANNGLANDYELVQFRASYAPAYKRLITEKTFTGQSQQGLGDFLVEPGSFGNIKLGPNGKIYLAHIDDNFLSVINNPNGEGNGSNFSYRDFSLNGKFGKAQLPNTVSPSYKIPEAKLAFQPDSLACNPTLKVEVTNSDNTIFTYQWLRDGLAIDGANSEFLKIRETGNYEVEVMDNCQEVLSNNKTISITIEVPPPVNDAIFTYCQGAEIAPLEADGTNLKWYNDEALSNVISNNRTLTPNIDANSVGIKTFYVTKTISGCESIAAKYEIDIEQKEQVEFVNESLSPCFDSGFNIQLRLKDEPSSNINWFFNNTLVSNTKTFAADSYGTYVAQIGEGTCFSSDTIQVRDGCFRIFLPTAFSPNGDGINESLDLIANGNFTFDYQIIDRKGTIMAAQREQKYPGNRVQLWDGNYNGVPAPIGIYQYFLNARFDDEGGTTIKNQNGKISLLR</sequence>
<keyword evidence="2" id="KW-1185">Reference proteome</keyword>
<dbReference type="KEGG" id="als:DJ013_18000"/>
<evidence type="ECO:0000313" key="2">
    <source>
        <dbReference type="Proteomes" id="UP000249873"/>
    </source>
</evidence>
<gene>
    <name evidence="1" type="ORF">DJ013_18000</name>
</gene>
<accession>A0A2Z4GFE7</accession>
<dbReference type="Pfam" id="PF13585">
    <property type="entry name" value="CHU_C"/>
    <property type="match status" value="1"/>
</dbReference>
<organism evidence="1 2">
    <name type="scientific">Arcticibacterium luteifluviistationis</name>
    <dbReference type="NCBI Taxonomy" id="1784714"/>
    <lineage>
        <taxon>Bacteria</taxon>
        <taxon>Pseudomonadati</taxon>
        <taxon>Bacteroidota</taxon>
        <taxon>Cytophagia</taxon>
        <taxon>Cytophagales</taxon>
        <taxon>Leadbetterellaceae</taxon>
        <taxon>Arcticibacterium</taxon>
    </lineage>
</organism>
<dbReference type="Proteomes" id="UP000249873">
    <property type="component" value="Chromosome"/>
</dbReference>
<dbReference type="AlphaFoldDB" id="A0A2Z4GFE7"/>
<dbReference type="EMBL" id="CP029480">
    <property type="protein sequence ID" value="AWV99960.1"/>
    <property type="molecule type" value="Genomic_DNA"/>
</dbReference>
<name>A0A2Z4GFE7_9BACT</name>
<dbReference type="OrthoDB" id="9765926at2"/>
<protein>
    <recommendedName>
        <fullName evidence="3">Ig-like domain-containing protein</fullName>
    </recommendedName>
</protein>
<evidence type="ECO:0000313" key="1">
    <source>
        <dbReference type="EMBL" id="AWV99960.1"/>
    </source>
</evidence>
<reference evidence="1 2" key="1">
    <citation type="submission" date="2018-05" db="EMBL/GenBank/DDBJ databases">
        <title>Complete genome sequence of Arcticibacterium luteifluviistationis SM1504T, a cytophagaceae bacterium isolated from Arctic surface seawater.</title>
        <authorList>
            <person name="Li Y."/>
            <person name="Qin Q.-L."/>
        </authorList>
    </citation>
    <scope>NUCLEOTIDE SEQUENCE [LARGE SCALE GENOMIC DNA]</scope>
    <source>
        <strain evidence="1 2">SM1504</strain>
    </source>
</reference>
<dbReference type="SUPFAM" id="SSF63829">
    <property type="entry name" value="Calcium-dependent phosphotriesterase"/>
    <property type="match status" value="1"/>
</dbReference>